<dbReference type="Proteomes" id="UP000198287">
    <property type="component" value="Unassembled WGS sequence"/>
</dbReference>
<name>A0A226D822_FOLCA</name>
<gene>
    <name evidence="2" type="ORF">Fcan01_24250</name>
</gene>
<dbReference type="AlphaFoldDB" id="A0A226D822"/>
<sequence>MTYHMVSLKSKSCRGPHPLGSSRATPTGGLACDDLNIASSGQAVEGFQNSRHFENRSTIGKVIRISTFNVVKHDKIGHQAFQQEMSFILIPLPEGVVFTPKIRSCYHLSLLRKSNDVAYTTPASTFPRKGIGVTPQDMHTALAHVPQVQIVLPLVMDYYLTFPVGANVFRI</sequence>
<organism evidence="2 3">
    <name type="scientific">Folsomia candida</name>
    <name type="common">Springtail</name>
    <dbReference type="NCBI Taxonomy" id="158441"/>
    <lineage>
        <taxon>Eukaryota</taxon>
        <taxon>Metazoa</taxon>
        <taxon>Ecdysozoa</taxon>
        <taxon>Arthropoda</taxon>
        <taxon>Hexapoda</taxon>
        <taxon>Collembola</taxon>
        <taxon>Entomobryomorpha</taxon>
        <taxon>Isotomoidea</taxon>
        <taxon>Isotomidae</taxon>
        <taxon>Proisotominae</taxon>
        <taxon>Folsomia</taxon>
    </lineage>
</organism>
<dbReference type="EMBL" id="LNIX01000031">
    <property type="protein sequence ID" value="OXA40887.1"/>
    <property type="molecule type" value="Genomic_DNA"/>
</dbReference>
<accession>A0A226D822</accession>
<comment type="caution">
    <text evidence="2">The sequence shown here is derived from an EMBL/GenBank/DDBJ whole genome shotgun (WGS) entry which is preliminary data.</text>
</comment>
<evidence type="ECO:0000313" key="2">
    <source>
        <dbReference type="EMBL" id="OXA40887.1"/>
    </source>
</evidence>
<protein>
    <submittedName>
        <fullName evidence="2">Uncharacterized protein</fullName>
    </submittedName>
</protein>
<feature type="region of interest" description="Disordered" evidence="1">
    <location>
        <begin position="1"/>
        <end position="25"/>
    </location>
</feature>
<reference evidence="2 3" key="1">
    <citation type="submission" date="2015-12" db="EMBL/GenBank/DDBJ databases">
        <title>The genome of Folsomia candida.</title>
        <authorList>
            <person name="Faddeeva A."/>
            <person name="Derks M.F."/>
            <person name="Anvar Y."/>
            <person name="Smit S."/>
            <person name="Van Straalen N."/>
            <person name="Roelofs D."/>
        </authorList>
    </citation>
    <scope>NUCLEOTIDE SEQUENCE [LARGE SCALE GENOMIC DNA]</scope>
    <source>
        <strain evidence="2 3">VU population</strain>
        <tissue evidence="2">Whole body</tissue>
    </source>
</reference>
<keyword evidence="3" id="KW-1185">Reference proteome</keyword>
<evidence type="ECO:0000313" key="3">
    <source>
        <dbReference type="Proteomes" id="UP000198287"/>
    </source>
</evidence>
<proteinExistence type="predicted"/>
<evidence type="ECO:0000256" key="1">
    <source>
        <dbReference type="SAM" id="MobiDB-lite"/>
    </source>
</evidence>